<reference evidence="2 3" key="1">
    <citation type="submission" date="2019-08" db="EMBL/GenBank/DDBJ databases">
        <title>A chromosome-level genome assembly, high-density linkage maps, and genome scans reveal the genomic architecture of hybrid incompatibilities underlying speciation via character displacement in darters (Percidae: Etheostominae).</title>
        <authorList>
            <person name="Moran R.L."/>
            <person name="Catchen J.M."/>
            <person name="Fuller R.C."/>
        </authorList>
    </citation>
    <scope>NUCLEOTIDE SEQUENCE [LARGE SCALE GENOMIC DNA]</scope>
    <source>
        <strain evidence="2">EspeVRDwgs_2016</strain>
        <tissue evidence="2">Muscle</tissue>
    </source>
</reference>
<evidence type="ECO:0000313" key="2">
    <source>
        <dbReference type="EMBL" id="KAA8585847.1"/>
    </source>
</evidence>
<feature type="compositionally biased region" description="Acidic residues" evidence="1">
    <location>
        <begin position="282"/>
        <end position="292"/>
    </location>
</feature>
<accession>A0A5J5CVM0</accession>
<dbReference type="AlphaFoldDB" id="A0A5J5CVM0"/>
<proteinExistence type="predicted"/>
<organism evidence="2 3">
    <name type="scientific">Etheostoma spectabile</name>
    <name type="common">orangethroat darter</name>
    <dbReference type="NCBI Taxonomy" id="54343"/>
    <lineage>
        <taxon>Eukaryota</taxon>
        <taxon>Metazoa</taxon>
        <taxon>Chordata</taxon>
        <taxon>Craniata</taxon>
        <taxon>Vertebrata</taxon>
        <taxon>Euteleostomi</taxon>
        <taxon>Actinopterygii</taxon>
        <taxon>Neopterygii</taxon>
        <taxon>Teleostei</taxon>
        <taxon>Neoteleostei</taxon>
        <taxon>Acanthomorphata</taxon>
        <taxon>Eupercaria</taxon>
        <taxon>Perciformes</taxon>
        <taxon>Percoidei</taxon>
        <taxon>Percidae</taxon>
        <taxon>Etheostomatinae</taxon>
        <taxon>Etheostoma</taxon>
    </lineage>
</organism>
<keyword evidence="3" id="KW-1185">Reference proteome</keyword>
<evidence type="ECO:0000256" key="1">
    <source>
        <dbReference type="SAM" id="MobiDB-lite"/>
    </source>
</evidence>
<dbReference type="Proteomes" id="UP000327493">
    <property type="component" value="Chromosome 14"/>
</dbReference>
<evidence type="ECO:0008006" key="4">
    <source>
        <dbReference type="Google" id="ProtNLM"/>
    </source>
</evidence>
<sequence length="325" mass="36062">MGCGKSTAVQPLRPEEFKGDEDETGSKVDGRGDSAVSKGTTDSGVVMEKRDIPMLPGAVPRKLPPITSECVRESNADRITQDGLLQQERTLQERPRSSEILEELLNQGIILVEQTRQRGSGAGEAYSIMLDDGEGVKRRPPARLKSLNAKKVESLPSKEEIEEKIRLAEERRKLRKDELRMRLRTKTARVRCPAPTSSMEEVEDAALSTVEPLQSPLTPDHLHPLPHSQIQREAAEGGEWVRKAGGDVRENMGRADKGEGSRMQGEDRGDNREEGSERGSEDGDGEEEEELTQVEQLKEDKLLTASGELESDSSFQHAEDKEQIF</sequence>
<dbReference type="EMBL" id="VOFY01000014">
    <property type="protein sequence ID" value="KAA8585847.1"/>
    <property type="molecule type" value="Genomic_DNA"/>
</dbReference>
<comment type="caution">
    <text evidence="2">The sequence shown here is derived from an EMBL/GenBank/DDBJ whole genome shotgun (WGS) entry which is preliminary data.</text>
</comment>
<feature type="region of interest" description="Disordered" evidence="1">
    <location>
        <begin position="1"/>
        <end position="67"/>
    </location>
</feature>
<feature type="compositionally biased region" description="Basic and acidic residues" evidence="1">
    <location>
        <begin position="233"/>
        <end position="281"/>
    </location>
</feature>
<dbReference type="OrthoDB" id="9940536at2759"/>
<protein>
    <recommendedName>
        <fullName evidence="4">Stathmin domain-containing protein 1</fullName>
    </recommendedName>
</protein>
<gene>
    <name evidence="2" type="ORF">FQN60_007416</name>
</gene>
<evidence type="ECO:0000313" key="3">
    <source>
        <dbReference type="Proteomes" id="UP000327493"/>
    </source>
</evidence>
<feature type="region of interest" description="Disordered" evidence="1">
    <location>
        <begin position="189"/>
        <end position="325"/>
    </location>
</feature>
<name>A0A5J5CVM0_9PERO</name>